<dbReference type="GO" id="GO:0004519">
    <property type="term" value="F:endonuclease activity"/>
    <property type="evidence" value="ECO:0007669"/>
    <property type="project" value="UniProtKB-KW"/>
</dbReference>
<keyword evidence="6" id="KW-0378">Hydrolase</keyword>
<dbReference type="Pfam" id="PF18395">
    <property type="entry name" value="Cas3_C"/>
    <property type="match status" value="1"/>
</dbReference>
<comment type="similarity">
    <text evidence="2">In the central section; belongs to the CRISPR-associated helicase Cas3 family.</text>
</comment>
<keyword evidence="5" id="KW-0547">Nucleotide-binding</keyword>
<name>A0ABQ1CQW9_STRDI</name>
<gene>
    <name evidence="11" type="primary">cas3</name>
    <name evidence="11" type="ORF">Sdia_35340</name>
</gene>
<dbReference type="InterPro" id="IPR041372">
    <property type="entry name" value="Cas3_C"/>
</dbReference>
<keyword evidence="3" id="KW-0540">Nuclease</keyword>
<keyword evidence="8" id="KW-0067">ATP-binding</keyword>
<evidence type="ECO:0000256" key="9">
    <source>
        <dbReference type="ARBA" id="ARBA00023118"/>
    </source>
</evidence>
<evidence type="ECO:0000256" key="5">
    <source>
        <dbReference type="ARBA" id="ARBA00022741"/>
    </source>
</evidence>
<evidence type="ECO:0000256" key="2">
    <source>
        <dbReference type="ARBA" id="ARBA00009046"/>
    </source>
</evidence>
<dbReference type="Gene3D" id="1.10.3210.30">
    <property type="match status" value="1"/>
</dbReference>
<accession>A0ABQ1CQW9</accession>
<dbReference type="CDD" id="cd09641">
    <property type="entry name" value="Cas3''_I"/>
    <property type="match status" value="1"/>
</dbReference>
<comment type="caution">
    <text evidence="11">The sequence shown here is derived from an EMBL/GenBank/DDBJ whole genome shotgun (WGS) entry which is preliminary data.</text>
</comment>
<sequence>MLSEGWSGVPDAGVPLESVEGPLGVLWGKSAERAGGQTNLLLSHLLDTGAVAERLWESFLAPSTRGLLDEVAGGPGRGRRLFAWLCAVHDLGKATPAFQYQWEPGARAVRAAGLRWHGPTVANQKRRWRHEHASAYLLMRALRRVGWAECHVAWVWPLAAGHHGMFPDEDAVQPPRQGRGQLQGGADWEVAQAGLLERVTVELGFEGLAEVQPVAVPARAVQLHVSGLIVMADWIASDKEYFPGLPDVSQVSMKGARERAGSAWTKLGLRGGWGALAGPGPEAFRERFGVEARPSQRLVMQAARDMEGPGLLVVEAPMGEGKTKAALMAAEILAARFGADGVFVGMPTQATSDPMFGQVRAWLQALGRGDDLASQVALLHGKRMFNKEWRGLVEGRERVGGEFGFAGVDEFGCEGDVYGMGEQGRGVGERSGAGGPAEWFLGAKRGLLCPFVVGTVDQLLLAATRSRHVMLRMAGLAGKVVVLDEVHAADVYMSQFLVEGLRWLGQAGVPVVLLSATLPPGQRRELVEAYVAGAGSREELRLEALPEPGGYPSVTSAWSAVEGPCVRVDSCEGWRPDLSVALAVCSEPVPGPRASRVQERQAQQEADVAVVDLLRAQLEGGGCALIVRNTVVRAQSLYSALAGVFGVGEVMLLHGRLAAGARAERTERCLGLLGVSGPGVGEGRPHRLVVVATQLAEQSFDVDVDLLVSDVAPVDLLLQRIGRLHRHGDRVRPPGLVVPQVFLTGLGGGPVEGADAGSVCGGGPAFIRASEVIYGRHLLLRTAAVVADALRPGPGCGSGSGAGVWQVPGGVPGLVAAVYGGEELVPAGWREDAGAARVEWEERQRERAQSAVPFLLTRRGDKEGVTLAGLHRVAVAASGGAEGGLDGVVRDGEMGEEVVLVVREGEGEVVRTLSGRALSVNGDVADELIDDVLAGTVRLPGGPASSAAAALGPLPGWVGHPRLRYARALVLDGLGWGELGEHRVHYDDVLGLTVELARRWPVR</sequence>
<dbReference type="PANTHER" id="PTHR47963:SF9">
    <property type="entry name" value="CRISPR-ASSOCIATED ENDONUCLEASE_HELICASE CAS3"/>
    <property type="match status" value="1"/>
</dbReference>
<keyword evidence="7" id="KW-0347">Helicase</keyword>
<dbReference type="NCBIfam" id="TIGR01596">
    <property type="entry name" value="cas3_HD"/>
    <property type="match status" value="1"/>
</dbReference>
<organism evidence="11 12">
    <name type="scientific">Streptomyces diastaticus subsp. diastaticus</name>
    <dbReference type="NCBI Taxonomy" id="68040"/>
    <lineage>
        <taxon>Bacteria</taxon>
        <taxon>Bacillati</taxon>
        <taxon>Actinomycetota</taxon>
        <taxon>Actinomycetes</taxon>
        <taxon>Kitasatosporales</taxon>
        <taxon>Streptomycetaceae</taxon>
        <taxon>Streptomyces</taxon>
        <taxon>Streptomyces diastaticus group</taxon>
    </lineage>
</organism>
<dbReference type="NCBIfam" id="TIGR01587">
    <property type="entry name" value="cas3_core"/>
    <property type="match status" value="1"/>
</dbReference>
<evidence type="ECO:0000259" key="10">
    <source>
        <dbReference type="PROSITE" id="PS51643"/>
    </source>
</evidence>
<keyword evidence="12" id="KW-1185">Reference proteome</keyword>
<dbReference type="Proteomes" id="UP000472710">
    <property type="component" value="Unassembled WGS sequence"/>
</dbReference>
<evidence type="ECO:0000313" key="11">
    <source>
        <dbReference type="EMBL" id="GFH72766.1"/>
    </source>
</evidence>
<dbReference type="InterPro" id="IPR054712">
    <property type="entry name" value="Cas3-like_dom"/>
</dbReference>
<dbReference type="CDD" id="cd17930">
    <property type="entry name" value="DEXHc_cas3"/>
    <property type="match status" value="1"/>
</dbReference>
<dbReference type="InterPro" id="IPR006483">
    <property type="entry name" value="CRISPR-assoc_Cas3_HD"/>
</dbReference>
<dbReference type="EMBL" id="BLLN01000003">
    <property type="protein sequence ID" value="GFH72766.1"/>
    <property type="molecule type" value="Genomic_DNA"/>
</dbReference>
<reference evidence="11 12" key="1">
    <citation type="submission" date="2020-02" db="EMBL/GenBank/DDBJ databases">
        <title>Whole genome shotgun sequence of Streptomyces diastaticus subsp. diastaticus NBRC 13412.</title>
        <authorList>
            <person name="Ichikawa N."/>
            <person name="Komaki H."/>
            <person name="Tamura T."/>
        </authorList>
    </citation>
    <scope>NUCLEOTIDE SEQUENCE [LARGE SCALE GENOMIC DNA]</scope>
    <source>
        <strain evidence="11 12">NBRC 13412</strain>
    </source>
</reference>
<keyword evidence="11" id="KW-0255">Endonuclease</keyword>
<dbReference type="PANTHER" id="PTHR47963">
    <property type="entry name" value="DEAD-BOX ATP-DEPENDENT RNA HELICASE 47, MITOCHONDRIAL"/>
    <property type="match status" value="1"/>
</dbReference>
<dbReference type="Pfam" id="PF18019">
    <property type="entry name" value="Cas3_HD"/>
    <property type="match status" value="1"/>
</dbReference>
<evidence type="ECO:0000256" key="4">
    <source>
        <dbReference type="ARBA" id="ARBA00022723"/>
    </source>
</evidence>
<dbReference type="Pfam" id="PF22590">
    <property type="entry name" value="Cas3-like_C_2"/>
    <property type="match status" value="1"/>
</dbReference>
<evidence type="ECO:0000313" key="12">
    <source>
        <dbReference type="Proteomes" id="UP000472710"/>
    </source>
</evidence>
<dbReference type="InterPro" id="IPR027417">
    <property type="entry name" value="P-loop_NTPase"/>
</dbReference>
<proteinExistence type="inferred from homology"/>
<dbReference type="InterPro" id="IPR006474">
    <property type="entry name" value="Helicase_Cas3_CRISPR-ass_core"/>
</dbReference>
<dbReference type="PROSITE" id="PS51643">
    <property type="entry name" value="HD_CAS3"/>
    <property type="match status" value="1"/>
</dbReference>
<feature type="domain" description="HD Cas3-type" evidence="10">
    <location>
        <begin position="34"/>
        <end position="235"/>
    </location>
</feature>
<keyword evidence="4" id="KW-0479">Metal-binding</keyword>
<evidence type="ECO:0000256" key="3">
    <source>
        <dbReference type="ARBA" id="ARBA00022722"/>
    </source>
</evidence>
<dbReference type="InterPro" id="IPR038257">
    <property type="entry name" value="CRISPR-assoc_Cas3_HD_sf"/>
</dbReference>
<evidence type="ECO:0000256" key="7">
    <source>
        <dbReference type="ARBA" id="ARBA00022806"/>
    </source>
</evidence>
<keyword evidence="9" id="KW-0051">Antiviral defense</keyword>
<dbReference type="InterPro" id="IPR050547">
    <property type="entry name" value="DEAD_box_RNA_helicases"/>
</dbReference>
<comment type="similarity">
    <text evidence="1">In the N-terminal section; belongs to the CRISPR-associated nuclease Cas3-HD family.</text>
</comment>
<dbReference type="SUPFAM" id="SSF52540">
    <property type="entry name" value="P-loop containing nucleoside triphosphate hydrolases"/>
    <property type="match status" value="1"/>
</dbReference>
<protein>
    <submittedName>
        <fullName evidence="11">CRISPR-associated endonuclease/helicase Cas3</fullName>
    </submittedName>
</protein>
<evidence type="ECO:0000256" key="8">
    <source>
        <dbReference type="ARBA" id="ARBA00022840"/>
    </source>
</evidence>
<dbReference type="Gene3D" id="3.40.50.300">
    <property type="entry name" value="P-loop containing nucleotide triphosphate hydrolases"/>
    <property type="match status" value="2"/>
</dbReference>
<evidence type="ECO:0000256" key="6">
    <source>
        <dbReference type="ARBA" id="ARBA00022801"/>
    </source>
</evidence>
<evidence type="ECO:0000256" key="1">
    <source>
        <dbReference type="ARBA" id="ARBA00006847"/>
    </source>
</evidence>